<dbReference type="GO" id="GO:0016597">
    <property type="term" value="F:amino acid binding"/>
    <property type="evidence" value="ECO:0007669"/>
    <property type="project" value="InterPro"/>
</dbReference>
<dbReference type="Pfam" id="PF02729">
    <property type="entry name" value="OTCace_N"/>
    <property type="match status" value="1"/>
</dbReference>
<protein>
    <recommendedName>
        <fullName evidence="8">Aspartate carbamoyltransferase</fullName>
        <ecNumber evidence="8">2.1.3.2</ecNumber>
    </recommendedName>
    <alternativeName>
        <fullName evidence="8">Aspartate transcarbamylase</fullName>
        <shortName evidence="8">ATCase</shortName>
    </alternativeName>
</protein>
<dbReference type="NCBIfam" id="NF002032">
    <property type="entry name" value="PRK00856.1"/>
    <property type="match status" value="1"/>
</dbReference>
<evidence type="ECO:0000256" key="7">
    <source>
        <dbReference type="ARBA" id="ARBA00048859"/>
    </source>
</evidence>
<keyword evidence="5 8" id="KW-0665">Pyrimidine biosynthesis</keyword>
<sequence>MTSTHSSSGTKREYPAGSLAFPHRDLLGIGQLERHEVLFLLDEAEQWVDLNRQTAKHSDTLAGLTIINAFFENSTRTLLSFEIAGKRLGADVVNMHAAQSSVKKGETLIDTAITLNAMRADAIVIRHGSSGAVELIASKVDCPVLNAGDGQHEHPTQALLDALALRHALRERGHNADDFTGLTVTICGDILHSRVARSNILCLTALGASVRLCAPPALMPAEVEAMGATPFSDFDAALDGSDVVMMLRLQTERMEGQFIPSAREYHHLFGLTQERLQRAAPDALVMHPGPMNRGVEIDSEVADMIGRSIITRQVEMGVAIRMAALDVLTRKTRGIDGWANALSANGERWA</sequence>
<feature type="binding site" evidence="8">
    <location>
        <position position="289"/>
    </location>
    <ligand>
        <name>carbamoyl phosphate</name>
        <dbReference type="ChEBI" id="CHEBI:58228"/>
    </ligand>
</feature>
<dbReference type="NCBIfam" id="TIGR00670">
    <property type="entry name" value="asp_carb_tr"/>
    <property type="match status" value="1"/>
</dbReference>
<dbReference type="PROSITE" id="PS00097">
    <property type="entry name" value="CARBAMOYLTRANSFERASE"/>
    <property type="match status" value="1"/>
</dbReference>
<dbReference type="GO" id="GO:0006207">
    <property type="term" value="P:'de novo' pyrimidine nucleobase biosynthetic process"/>
    <property type="evidence" value="ECO:0007669"/>
    <property type="project" value="InterPro"/>
</dbReference>
<feature type="binding site" evidence="8">
    <location>
        <position position="290"/>
    </location>
    <ligand>
        <name>carbamoyl phosphate</name>
        <dbReference type="ChEBI" id="CHEBI:58228"/>
    </ligand>
</feature>
<dbReference type="SUPFAM" id="SSF53671">
    <property type="entry name" value="Aspartate/ornithine carbamoyltransferase"/>
    <property type="match status" value="1"/>
</dbReference>
<feature type="binding site" evidence="8">
    <location>
        <position position="248"/>
    </location>
    <ligand>
        <name>L-aspartate</name>
        <dbReference type="ChEBI" id="CHEBI:29991"/>
    </ligand>
</feature>
<keyword evidence="12" id="KW-1185">Reference proteome</keyword>
<comment type="function">
    <text evidence="1">Reversibly catalyzes the transfer of the carbamoyl group from carbamoyl phosphate (CP) to the N(epsilon) atom of ornithine (ORN) to produce L-citrulline.</text>
</comment>
<dbReference type="InterPro" id="IPR006132">
    <property type="entry name" value="Asp/Orn_carbamoyltranf_P-bd"/>
</dbReference>
<feature type="binding site" evidence="8">
    <location>
        <position position="104"/>
    </location>
    <ligand>
        <name>L-aspartate</name>
        <dbReference type="ChEBI" id="CHEBI:29991"/>
    </ligand>
</feature>
<dbReference type="GO" id="GO:0004070">
    <property type="term" value="F:aspartate carbamoyltransferase activity"/>
    <property type="evidence" value="ECO:0007669"/>
    <property type="project" value="UniProtKB-UniRule"/>
</dbReference>
<comment type="subunit">
    <text evidence="8">Heterododecamer (2C3:3R2) of six catalytic PyrB chains organized as two trimers (C3), and six regulatory PyrI chains organized as three dimers (R2).</text>
</comment>
<feature type="binding site" evidence="8">
    <location>
        <position position="76"/>
    </location>
    <ligand>
        <name>carbamoyl phosphate</name>
        <dbReference type="ChEBI" id="CHEBI:58228"/>
    </ligand>
</feature>
<proteinExistence type="inferred from homology"/>
<dbReference type="RefSeq" id="WP_160613254.1">
    <property type="nucleotide sequence ID" value="NZ_JAUFQM010000001.1"/>
</dbReference>
<feature type="binding site" evidence="8">
    <location>
        <position position="194"/>
    </location>
    <ligand>
        <name>L-aspartate</name>
        <dbReference type="ChEBI" id="CHEBI:29991"/>
    </ligand>
</feature>
<keyword evidence="4 8" id="KW-0808">Transferase</keyword>
<dbReference type="InterPro" id="IPR006130">
    <property type="entry name" value="Asp/Orn_carbamoylTrfase"/>
</dbReference>
<comment type="caution">
    <text evidence="11">The sequence shown here is derived from an EMBL/GenBank/DDBJ whole genome shotgun (WGS) entry which is preliminary data.</text>
</comment>
<feature type="domain" description="Aspartate/ornithine carbamoyltransferase carbamoyl-P binding" evidence="10">
    <location>
        <begin position="24"/>
        <end position="166"/>
    </location>
</feature>
<evidence type="ECO:0000256" key="2">
    <source>
        <dbReference type="ARBA" id="ARBA00004852"/>
    </source>
</evidence>
<dbReference type="Pfam" id="PF00185">
    <property type="entry name" value="OTCace"/>
    <property type="match status" value="1"/>
</dbReference>
<evidence type="ECO:0000313" key="11">
    <source>
        <dbReference type="EMBL" id="MXO82849.1"/>
    </source>
</evidence>
<comment type="similarity">
    <text evidence="3 8">Belongs to the aspartate/ornithine carbamoyltransferase superfamily. ATCase family.</text>
</comment>
<feature type="binding site" evidence="8">
    <location>
        <position position="154"/>
    </location>
    <ligand>
        <name>carbamoyl phosphate</name>
        <dbReference type="ChEBI" id="CHEBI:58228"/>
    </ligand>
</feature>
<gene>
    <name evidence="8" type="primary">pyrB</name>
    <name evidence="11" type="ORF">GRI35_05655</name>
</gene>
<dbReference type="EMBL" id="WTYZ01000001">
    <property type="protein sequence ID" value="MXO82849.1"/>
    <property type="molecule type" value="Genomic_DNA"/>
</dbReference>
<dbReference type="Proteomes" id="UP000460290">
    <property type="component" value="Unassembled WGS sequence"/>
</dbReference>
<dbReference type="PANTHER" id="PTHR45753">
    <property type="entry name" value="ORNITHINE CARBAMOYLTRANSFERASE, MITOCHONDRIAL"/>
    <property type="match status" value="1"/>
</dbReference>
<evidence type="ECO:0000259" key="9">
    <source>
        <dbReference type="Pfam" id="PF00185"/>
    </source>
</evidence>
<feature type="binding site" evidence="8">
    <location>
        <position position="126"/>
    </location>
    <ligand>
        <name>carbamoyl phosphate</name>
        <dbReference type="ChEBI" id="CHEBI:58228"/>
    </ligand>
</feature>
<dbReference type="EC" id="2.1.3.2" evidence="8"/>
<organism evidence="11 12">
    <name type="scientific">Pontixanthobacter aestiaquae</name>
    <dbReference type="NCBI Taxonomy" id="1509367"/>
    <lineage>
        <taxon>Bacteria</taxon>
        <taxon>Pseudomonadati</taxon>
        <taxon>Pseudomonadota</taxon>
        <taxon>Alphaproteobacteria</taxon>
        <taxon>Sphingomonadales</taxon>
        <taxon>Erythrobacteraceae</taxon>
        <taxon>Pontixanthobacter</taxon>
    </lineage>
</organism>
<evidence type="ECO:0000256" key="6">
    <source>
        <dbReference type="ARBA" id="ARBA00043884"/>
    </source>
</evidence>
<dbReference type="UniPathway" id="UPA00070">
    <property type="reaction ID" value="UER00116"/>
</dbReference>
<name>A0A844ZAG5_9SPHN</name>
<dbReference type="InterPro" id="IPR006131">
    <property type="entry name" value="Asp_carbamoyltransf_Asp/Orn-bd"/>
</dbReference>
<dbReference type="InterPro" id="IPR002082">
    <property type="entry name" value="Asp_carbamoyltransf"/>
</dbReference>
<dbReference type="HAMAP" id="MF_00001">
    <property type="entry name" value="Asp_carb_tr"/>
    <property type="match status" value="1"/>
</dbReference>
<accession>A0A844ZAG5</accession>
<evidence type="ECO:0000313" key="12">
    <source>
        <dbReference type="Proteomes" id="UP000460290"/>
    </source>
</evidence>
<dbReference type="GO" id="GO:0044205">
    <property type="term" value="P:'de novo' UMP biosynthetic process"/>
    <property type="evidence" value="ECO:0007669"/>
    <property type="project" value="UniProtKB-UniRule"/>
</dbReference>
<evidence type="ECO:0000256" key="3">
    <source>
        <dbReference type="ARBA" id="ARBA00008896"/>
    </source>
</evidence>
<reference evidence="11 12" key="1">
    <citation type="submission" date="2019-12" db="EMBL/GenBank/DDBJ databases">
        <title>Genomic-based taxomic classification of the family Erythrobacteraceae.</title>
        <authorList>
            <person name="Xu L."/>
        </authorList>
    </citation>
    <scope>NUCLEOTIDE SEQUENCE [LARGE SCALE GENOMIC DNA]</scope>
    <source>
        <strain evidence="11 12">KCTC 42006</strain>
    </source>
</reference>
<feature type="domain" description="Aspartate/ornithine carbamoyltransferase Asp/Orn-binding" evidence="9">
    <location>
        <begin position="181"/>
        <end position="327"/>
    </location>
</feature>
<dbReference type="PRINTS" id="PR00101">
    <property type="entry name" value="ATCASE"/>
</dbReference>
<comment type="pathway">
    <text evidence="2 8">Pyrimidine metabolism; UMP biosynthesis via de novo pathway; (S)-dihydroorotate from bicarbonate: step 2/3.</text>
</comment>
<evidence type="ECO:0000256" key="1">
    <source>
        <dbReference type="ARBA" id="ARBA00003822"/>
    </source>
</evidence>
<feature type="binding site" evidence="8">
    <location>
        <position position="77"/>
    </location>
    <ligand>
        <name>carbamoyl phosphate</name>
        <dbReference type="ChEBI" id="CHEBI:58228"/>
    </ligand>
</feature>
<dbReference type="InterPro" id="IPR036901">
    <property type="entry name" value="Asp/Orn_carbamoylTrfase_sf"/>
</dbReference>
<evidence type="ECO:0000256" key="8">
    <source>
        <dbReference type="HAMAP-Rule" id="MF_00001"/>
    </source>
</evidence>
<dbReference type="GO" id="GO:0006520">
    <property type="term" value="P:amino acid metabolic process"/>
    <property type="evidence" value="ECO:0007669"/>
    <property type="project" value="InterPro"/>
</dbReference>
<dbReference type="PRINTS" id="PR00100">
    <property type="entry name" value="AOTCASE"/>
</dbReference>
<evidence type="ECO:0000256" key="5">
    <source>
        <dbReference type="ARBA" id="ARBA00022975"/>
    </source>
</evidence>
<evidence type="ECO:0000259" key="10">
    <source>
        <dbReference type="Pfam" id="PF02729"/>
    </source>
</evidence>
<dbReference type="AlphaFoldDB" id="A0A844ZAG5"/>
<dbReference type="Gene3D" id="3.40.50.1370">
    <property type="entry name" value="Aspartate/ornithine carbamoyltransferase"/>
    <property type="match status" value="2"/>
</dbReference>
<dbReference type="OrthoDB" id="9774690at2"/>
<feature type="binding site" evidence="8">
    <location>
        <position position="157"/>
    </location>
    <ligand>
        <name>carbamoyl phosphate</name>
        <dbReference type="ChEBI" id="CHEBI:58228"/>
    </ligand>
</feature>
<dbReference type="GO" id="GO:0005829">
    <property type="term" value="C:cytosol"/>
    <property type="evidence" value="ECO:0007669"/>
    <property type="project" value="TreeGrafter"/>
</dbReference>
<comment type="function">
    <text evidence="6 8">Catalyzes the condensation of carbamoyl phosphate and aspartate to form carbamoyl aspartate and inorganic phosphate, the committed step in the de novo pyrimidine nucleotide biosynthesis pathway.</text>
</comment>
<evidence type="ECO:0000256" key="4">
    <source>
        <dbReference type="ARBA" id="ARBA00022679"/>
    </source>
</evidence>
<dbReference type="PANTHER" id="PTHR45753:SF6">
    <property type="entry name" value="ASPARTATE CARBAMOYLTRANSFERASE"/>
    <property type="match status" value="1"/>
</dbReference>
<dbReference type="FunFam" id="3.40.50.1370:FF:000007">
    <property type="entry name" value="Aspartate carbamoyltransferase"/>
    <property type="match status" value="1"/>
</dbReference>
<comment type="catalytic activity">
    <reaction evidence="7 8">
        <text>carbamoyl phosphate + L-aspartate = N-carbamoyl-L-aspartate + phosphate + H(+)</text>
        <dbReference type="Rhea" id="RHEA:20013"/>
        <dbReference type="ChEBI" id="CHEBI:15378"/>
        <dbReference type="ChEBI" id="CHEBI:29991"/>
        <dbReference type="ChEBI" id="CHEBI:32814"/>
        <dbReference type="ChEBI" id="CHEBI:43474"/>
        <dbReference type="ChEBI" id="CHEBI:58228"/>
        <dbReference type="EC" id="2.1.3.2"/>
    </reaction>
</comment>